<evidence type="ECO:0000313" key="8">
    <source>
        <dbReference type="EMBL" id="SFZ79517.1"/>
    </source>
</evidence>
<evidence type="ECO:0000256" key="2">
    <source>
        <dbReference type="ARBA" id="ARBA00022603"/>
    </source>
</evidence>
<dbReference type="Pfam" id="PF03705">
    <property type="entry name" value="CheR_N"/>
    <property type="match status" value="1"/>
</dbReference>
<dbReference type="RefSeq" id="WP_072430175.1">
    <property type="nucleotide sequence ID" value="NZ_FPKR01000018.1"/>
</dbReference>
<feature type="binding site" evidence="6">
    <location>
        <begin position="235"/>
        <end position="236"/>
    </location>
    <ligand>
        <name>S-adenosyl-L-methionine</name>
        <dbReference type="ChEBI" id="CHEBI:59789"/>
    </ligand>
</feature>
<dbReference type="InterPro" id="IPR022641">
    <property type="entry name" value="CheR_N"/>
</dbReference>
<dbReference type="SUPFAM" id="SSF47757">
    <property type="entry name" value="Chemotaxis receptor methyltransferase CheR, N-terminal domain"/>
    <property type="match status" value="1"/>
</dbReference>
<dbReference type="InterPro" id="IPR029063">
    <property type="entry name" value="SAM-dependent_MTases_sf"/>
</dbReference>
<gene>
    <name evidence="8" type="ORF">SAMN02745887_03703</name>
</gene>
<dbReference type="GO" id="GO:0008983">
    <property type="term" value="F:protein-glutamate O-methyltransferase activity"/>
    <property type="evidence" value="ECO:0007669"/>
    <property type="project" value="UniProtKB-EC"/>
</dbReference>
<dbReference type="PANTHER" id="PTHR24422">
    <property type="entry name" value="CHEMOTAXIS PROTEIN METHYLTRANSFERASE"/>
    <property type="match status" value="1"/>
</dbReference>
<comment type="function">
    <text evidence="5">Methylation of the membrane-bound methyl-accepting chemotaxis proteins (MCP) to form gamma-glutamyl methyl ester residues in MCP.</text>
</comment>
<dbReference type="PROSITE" id="PS50123">
    <property type="entry name" value="CHER"/>
    <property type="match status" value="1"/>
</dbReference>
<dbReference type="CDD" id="cd02440">
    <property type="entry name" value="AdoMet_MTases"/>
    <property type="match status" value="1"/>
</dbReference>
<feature type="binding site" evidence="6">
    <location>
        <position position="162"/>
    </location>
    <ligand>
        <name>S-adenosyl-L-methionine</name>
        <dbReference type="ChEBI" id="CHEBI:59789"/>
    </ligand>
</feature>
<accession>A0A1K2HS44</accession>
<dbReference type="SMART" id="SM00138">
    <property type="entry name" value="MeTrc"/>
    <property type="match status" value="1"/>
</dbReference>
<keyword evidence="2 5" id="KW-0489">Methyltransferase</keyword>
<feature type="binding site" evidence="6">
    <location>
        <begin position="217"/>
        <end position="218"/>
    </location>
    <ligand>
        <name>S-adenosyl-L-methionine</name>
        <dbReference type="ChEBI" id="CHEBI:59789"/>
    </ligand>
</feature>
<feature type="binding site" evidence="6">
    <location>
        <position position="100"/>
    </location>
    <ligand>
        <name>S-adenosyl-L-methionine</name>
        <dbReference type="ChEBI" id="CHEBI:59789"/>
    </ligand>
</feature>
<dbReference type="STRING" id="1121279.SAMN02745887_03703"/>
<name>A0A1K2HS44_9NEIS</name>
<feature type="binding site" evidence="6">
    <location>
        <position position="98"/>
    </location>
    <ligand>
        <name>S-adenosyl-L-methionine</name>
        <dbReference type="ChEBI" id="CHEBI:59789"/>
    </ligand>
</feature>
<reference evidence="8 9" key="1">
    <citation type="submission" date="2016-11" db="EMBL/GenBank/DDBJ databases">
        <authorList>
            <person name="Jaros S."/>
            <person name="Januszkiewicz K."/>
            <person name="Wedrychowicz H."/>
        </authorList>
    </citation>
    <scope>NUCLEOTIDE SEQUENCE [LARGE SCALE GENOMIC DNA]</scope>
    <source>
        <strain evidence="8 9">DSM 18899</strain>
    </source>
</reference>
<dbReference type="InterPro" id="IPR026024">
    <property type="entry name" value="Chemotaxis_MeTrfase_CheR"/>
</dbReference>
<evidence type="ECO:0000256" key="1">
    <source>
        <dbReference type="ARBA" id="ARBA00001541"/>
    </source>
</evidence>
<evidence type="ECO:0000259" key="7">
    <source>
        <dbReference type="PROSITE" id="PS50123"/>
    </source>
</evidence>
<feature type="binding site" evidence="6">
    <location>
        <position position="137"/>
    </location>
    <ligand>
        <name>S-adenosyl-L-methionine</name>
        <dbReference type="ChEBI" id="CHEBI:59789"/>
    </ligand>
</feature>
<dbReference type="PIRSF" id="PIRSF000410">
    <property type="entry name" value="CheR"/>
    <property type="match status" value="1"/>
</dbReference>
<dbReference type="OrthoDB" id="9816309at2"/>
<dbReference type="Pfam" id="PF01739">
    <property type="entry name" value="CheR"/>
    <property type="match status" value="1"/>
</dbReference>
<dbReference type="AlphaFoldDB" id="A0A1K2HS44"/>
<dbReference type="InterPro" id="IPR036804">
    <property type="entry name" value="CheR_N_sf"/>
</dbReference>
<protein>
    <recommendedName>
        <fullName evidence="5">Chemotaxis protein methyltransferase</fullName>
        <ecNumber evidence="5">2.1.1.80</ecNumber>
    </recommendedName>
</protein>
<dbReference type="InterPro" id="IPR000780">
    <property type="entry name" value="CheR_MeTrfase"/>
</dbReference>
<proteinExistence type="predicted"/>
<evidence type="ECO:0000256" key="4">
    <source>
        <dbReference type="ARBA" id="ARBA00022691"/>
    </source>
</evidence>
<evidence type="ECO:0000256" key="6">
    <source>
        <dbReference type="PIRSR" id="PIRSR000410-1"/>
    </source>
</evidence>
<dbReference type="Proteomes" id="UP000186513">
    <property type="component" value="Unassembled WGS sequence"/>
</dbReference>
<dbReference type="InterPro" id="IPR022642">
    <property type="entry name" value="CheR_C"/>
</dbReference>
<dbReference type="SUPFAM" id="SSF53335">
    <property type="entry name" value="S-adenosyl-L-methionine-dependent methyltransferases"/>
    <property type="match status" value="1"/>
</dbReference>
<dbReference type="Gene3D" id="1.10.155.10">
    <property type="entry name" value="Chemotaxis receptor methyltransferase CheR, N-terminal domain"/>
    <property type="match status" value="1"/>
</dbReference>
<dbReference type="EMBL" id="FPKR01000018">
    <property type="protein sequence ID" value="SFZ79517.1"/>
    <property type="molecule type" value="Genomic_DNA"/>
</dbReference>
<dbReference type="Gene3D" id="3.40.50.150">
    <property type="entry name" value="Vaccinia Virus protein VP39"/>
    <property type="match status" value="1"/>
</dbReference>
<organism evidence="8 9">
    <name type="scientific">Chitinimonas taiwanensis DSM 18899</name>
    <dbReference type="NCBI Taxonomy" id="1121279"/>
    <lineage>
        <taxon>Bacteria</taxon>
        <taxon>Pseudomonadati</taxon>
        <taxon>Pseudomonadota</taxon>
        <taxon>Betaproteobacteria</taxon>
        <taxon>Neisseriales</taxon>
        <taxon>Chitinibacteraceae</taxon>
        <taxon>Chitinimonas</taxon>
    </lineage>
</organism>
<keyword evidence="9" id="KW-1185">Reference proteome</keyword>
<dbReference type="GO" id="GO:0032259">
    <property type="term" value="P:methylation"/>
    <property type="evidence" value="ECO:0007669"/>
    <property type="project" value="UniProtKB-KW"/>
</dbReference>
<keyword evidence="4 5" id="KW-0949">S-adenosyl-L-methionine</keyword>
<feature type="domain" description="CheR-type methyltransferase" evidence="7">
    <location>
        <begin position="22"/>
        <end position="291"/>
    </location>
</feature>
<comment type="catalytic activity">
    <reaction evidence="1 5">
        <text>L-glutamyl-[protein] + S-adenosyl-L-methionine = [protein]-L-glutamate 5-O-methyl ester + S-adenosyl-L-homocysteine</text>
        <dbReference type="Rhea" id="RHEA:24452"/>
        <dbReference type="Rhea" id="RHEA-COMP:10208"/>
        <dbReference type="Rhea" id="RHEA-COMP:10311"/>
        <dbReference type="ChEBI" id="CHEBI:29973"/>
        <dbReference type="ChEBI" id="CHEBI:57856"/>
        <dbReference type="ChEBI" id="CHEBI:59789"/>
        <dbReference type="ChEBI" id="CHEBI:82795"/>
        <dbReference type="EC" id="2.1.1.80"/>
    </reaction>
</comment>
<sequence length="291" mass="33282">MTKDARPPLSPLPPLNLGLSSTANREFKFTQQDFERVKKLIYDYAGIALNDSKHDMVYGRLAKRLRAHNFNTFQEYLVLLERGNEAEWEAFINSLTTNLTSFFREAHHFPVLLEHLRANKPAGTLNIWCSAASTGEEPWSLAITAAEAFDSLRPPVKIISTDLDTSVLKTAQAGVYSADKVDKLSPQQLSKFFNKRADGQFEVKAELREMMSFRRQNLIDPMWSVRGPFDAIFCRNVMIYFDRPTQLKILERFAPLLKPNGLLFVGHSENLYHAAHLFKLQGKTVYALEKR</sequence>
<keyword evidence="3 5" id="KW-0808">Transferase</keyword>
<feature type="binding site" evidence="6">
    <location>
        <position position="104"/>
    </location>
    <ligand>
        <name>S-adenosyl-L-methionine</name>
        <dbReference type="ChEBI" id="CHEBI:59789"/>
    </ligand>
</feature>
<evidence type="ECO:0000256" key="3">
    <source>
        <dbReference type="ARBA" id="ARBA00022679"/>
    </source>
</evidence>
<dbReference type="InterPro" id="IPR050903">
    <property type="entry name" value="Bact_Chemotaxis_MeTrfase"/>
</dbReference>
<dbReference type="PANTHER" id="PTHR24422:SF19">
    <property type="entry name" value="CHEMOTAXIS PROTEIN METHYLTRANSFERASE"/>
    <property type="match status" value="1"/>
</dbReference>
<dbReference type="EC" id="2.1.1.80" evidence="5"/>
<evidence type="ECO:0000313" key="9">
    <source>
        <dbReference type="Proteomes" id="UP000186513"/>
    </source>
</evidence>
<dbReference type="PRINTS" id="PR00996">
    <property type="entry name" value="CHERMTFRASE"/>
</dbReference>
<evidence type="ECO:0000256" key="5">
    <source>
        <dbReference type="PIRNR" id="PIRNR000410"/>
    </source>
</evidence>